<feature type="coiled-coil region" evidence="1">
    <location>
        <begin position="186"/>
        <end position="231"/>
    </location>
</feature>
<name>A0A9P1CPC3_9DINO</name>
<feature type="coiled-coil region" evidence="1">
    <location>
        <begin position="20"/>
        <end position="47"/>
    </location>
</feature>
<comment type="caution">
    <text evidence="2">The sequence shown here is derived from an EMBL/GenBank/DDBJ whole genome shotgun (WGS) entry which is preliminary data.</text>
</comment>
<keyword evidence="1" id="KW-0175">Coiled coil</keyword>
<dbReference type="Proteomes" id="UP001152797">
    <property type="component" value="Unassembled WGS sequence"/>
</dbReference>
<dbReference type="EMBL" id="CAMXCT020002057">
    <property type="protein sequence ID" value="CAL1148679.1"/>
    <property type="molecule type" value="Genomic_DNA"/>
</dbReference>
<dbReference type="EMBL" id="CAMXCT030002057">
    <property type="protein sequence ID" value="CAL4782616.1"/>
    <property type="molecule type" value="Genomic_DNA"/>
</dbReference>
<accession>A0A9P1CPC3</accession>
<proteinExistence type="predicted"/>
<protein>
    <submittedName>
        <fullName evidence="3">Malectin domain-containing protein</fullName>
    </submittedName>
</protein>
<reference evidence="2" key="1">
    <citation type="submission" date="2022-10" db="EMBL/GenBank/DDBJ databases">
        <authorList>
            <person name="Chen Y."/>
            <person name="Dougan E. K."/>
            <person name="Chan C."/>
            <person name="Rhodes N."/>
            <person name="Thang M."/>
        </authorList>
    </citation>
    <scope>NUCLEOTIDE SEQUENCE</scope>
</reference>
<evidence type="ECO:0000313" key="3">
    <source>
        <dbReference type="EMBL" id="CAL4782616.1"/>
    </source>
</evidence>
<keyword evidence="4" id="KW-1185">Reference proteome</keyword>
<reference evidence="3 4" key="2">
    <citation type="submission" date="2024-05" db="EMBL/GenBank/DDBJ databases">
        <authorList>
            <person name="Chen Y."/>
            <person name="Shah S."/>
            <person name="Dougan E. K."/>
            <person name="Thang M."/>
            <person name="Chan C."/>
        </authorList>
    </citation>
    <scope>NUCLEOTIDE SEQUENCE [LARGE SCALE GENOMIC DNA]</scope>
</reference>
<evidence type="ECO:0000313" key="4">
    <source>
        <dbReference type="Proteomes" id="UP001152797"/>
    </source>
</evidence>
<dbReference type="AlphaFoldDB" id="A0A9P1CPC3"/>
<evidence type="ECO:0000313" key="2">
    <source>
        <dbReference type="EMBL" id="CAI3995304.1"/>
    </source>
</evidence>
<sequence length="1018" mass="109834">MRSLHGVGLSSRRELREMGKDGLQARITALEEEVGQLEVAMEKSSKKNAASISELQKELNATTAKFPDKLPWRTEEQKLKAKIRKIEDQIAETHQQILAHGDVAERSRTELETLVQQGAKCKCKGAGKEKVKKISLLQTEGRPPRHLSEDEIAAMVNDLTGLTFDMATQTSAVEGAKGAPDESVAVEGLVRKAEELQRRRSDLQAQQVQAAKKFEEERSKLLEQFQAASRKLSAAKVKAVQEEQNAKERQRTLTEQHTYASAILTQQVNKLEKLNTQMADYGARIKELSDLVKTCGCLAEDAAVWMPPAKVTTTTTTVAPQVGLVRESRLRSDSAQAEVKASSSQSALPRDTVLYNSWDVDMELEKLQDANIKIYEAQANDLKVMRRTCGFTAGSNASADVYNTWCYPGSYWGMSKYASDFGEGAVNDMIVHPPNRSEGNELLLLRFEVPHSGQYTLDLFGARSRGDGLVDALLFVNDEERIVLKNLANAELPTTTNGMNIVHNLGQLAAGDYLYFAIRGDGMADVKLRFRIIGVIGVKKAATESTTTSTSTLVCNCQEICTKVQGAVVPPTAACEEDGCNSNCRGFGCGFKCAAEACASNCQGELCGYHCEGKECASNCTGSACGRRCKQTSCGERCAGTECSSECQGRNCGKSCEGYRCAYKCVGYQCAKGCVGVECGYGCEGEECASDCVGENCNGDCQGKDCDLAEKPLQLVTTPVTPESIACDCDCSGNVAVQGFAYVEGPKLSNLAQVQCDAEGAEMGSIEDIAHRCGSFEHCHSLFDYNCDGIAWRNCRSSAARLQNYSGDSGACSRLKQAGWLLFGTAQRGVQFARPYLESASPVSAMRMDIDSISVRAVDVTMKKVFGLTSSAADDETFQEGGCLKLLPAGTGGVVELPDGSKKDYSNGDVFTVNLGQKGFEFFQNDILLGSWSTEKLPGQLLAKLWLFDQHSSLEVLQACKNVEGSYISDAGPVVVNQRGCAITVNQQGSGAVSGVVSGNSLMLGAVGYSQDGPLLRL</sequence>
<dbReference type="OrthoDB" id="423865at2759"/>
<evidence type="ECO:0000256" key="1">
    <source>
        <dbReference type="SAM" id="Coils"/>
    </source>
</evidence>
<organism evidence="2">
    <name type="scientific">Cladocopium goreaui</name>
    <dbReference type="NCBI Taxonomy" id="2562237"/>
    <lineage>
        <taxon>Eukaryota</taxon>
        <taxon>Sar</taxon>
        <taxon>Alveolata</taxon>
        <taxon>Dinophyceae</taxon>
        <taxon>Suessiales</taxon>
        <taxon>Symbiodiniaceae</taxon>
        <taxon>Cladocopium</taxon>
    </lineage>
</organism>
<gene>
    <name evidence="2" type="ORF">C1SCF055_LOCUS21884</name>
</gene>
<dbReference type="EMBL" id="CAMXCT010002057">
    <property type="protein sequence ID" value="CAI3995304.1"/>
    <property type="molecule type" value="Genomic_DNA"/>
</dbReference>